<accession>A0ABR4QDJ5</accession>
<dbReference type="InterPro" id="IPR036116">
    <property type="entry name" value="FN3_sf"/>
</dbReference>
<dbReference type="InterPro" id="IPR020067">
    <property type="entry name" value="Frizzled_dom"/>
</dbReference>
<dbReference type="InterPro" id="IPR003961">
    <property type="entry name" value="FN3_dom"/>
</dbReference>
<evidence type="ECO:0000256" key="3">
    <source>
        <dbReference type="PROSITE-ProRule" id="PRU00090"/>
    </source>
</evidence>
<sequence length="866" mass="95985">MYTSFAEVCLSSLFFLFTTVNTKSNFNRTLESPRYVQKALNEATGSHCLPIEEPSCLGLEYTHTYLPNIIGLTSQAESAKRIRDYGPLVKLGCSTYLEFFLCSVYFPMCTESMGEQVLLRPCASFCNHVRQRCAPLMLRFNFPWPEELNCSKLPTDDEMCIKPHSFESDTHLSLPSVFSTGDTIRDIDGALESNSSFTGVFDIKQEIARYCLIACGSLNALFCLVSMALKPYVNLILTVGSKKLLRPNDEISAKVAISDIVWTKEIANWMQYLKQIPPEDRKSSILIGRRHFHVPPGHDGSPMIKEPDRTKTTTSMPSSLLYIYVETFLLIDCGCDVTLNLTSDVACLHSDCNYIQGLKITVTPYQSRYTCYVEGLELNLRCEILPKGIIRLACSDTKSFVLKEKIVIVLREASGCESRNEIMLPPCAASPSGVQLTSAGGSMTCFWKSPSGTPPAKYRVWINNSAGAYLLGEQEPSQLFAFIPSMDLESDTPYSCLVEACSELGDCSPRAQSPIARSDKRQLPVPIGVRLVYESGGFLRCYWKHPAKTDIPLVHYRTFLYAGGRKKEIRPPTDAQKTAIDFIKEKVKFNRNYSCEIVACYRENRGRLVCSGASSKSTIKTPVQRRCNSLPAARFCATLIRKDESESLSLERPKPIEKHVAKVNSPNELIVTWEVPKDPPGVMVNYTATIVDESHNMPTPCSVEHQDLASTLSCKIKNIPDLNEYRLSVIGCIAPNSDGNGGGCSPPSVRTYHRNVRDRPLPPSNVSAMEIGAGQLEVNFQVDEKFQGSEVYFLVKAEVENRTVALCRTSLVSLTHSCTLEGLNSSVNYTIIVHSCNAVNGSLKDLCSAPSDPVFASVMISGRGLN</sequence>
<dbReference type="PANTHER" id="PTHR11309">
    <property type="entry name" value="FRIZZLED"/>
    <property type="match status" value="1"/>
</dbReference>
<feature type="disulfide bond" evidence="3">
    <location>
        <begin position="126"/>
        <end position="150"/>
    </location>
</feature>
<keyword evidence="2 3" id="KW-1015">Disulfide bond</keyword>
<organism evidence="8 9">
    <name type="scientific">Taenia crassiceps</name>
    <dbReference type="NCBI Taxonomy" id="6207"/>
    <lineage>
        <taxon>Eukaryota</taxon>
        <taxon>Metazoa</taxon>
        <taxon>Spiralia</taxon>
        <taxon>Lophotrochozoa</taxon>
        <taxon>Platyhelminthes</taxon>
        <taxon>Cestoda</taxon>
        <taxon>Eucestoda</taxon>
        <taxon>Cyclophyllidea</taxon>
        <taxon>Taeniidae</taxon>
        <taxon>Taenia</taxon>
    </lineage>
</organism>
<feature type="disulfide bond" evidence="3">
    <location>
        <begin position="56"/>
        <end position="102"/>
    </location>
</feature>
<dbReference type="PROSITE" id="PS50835">
    <property type="entry name" value="IG_LIKE"/>
    <property type="match status" value="1"/>
</dbReference>
<comment type="caution">
    <text evidence="3">Lacks conserved residue(s) required for the propagation of feature annotation.</text>
</comment>
<evidence type="ECO:0000256" key="1">
    <source>
        <dbReference type="ARBA" id="ARBA00022473"/>
    </source>
</evidence>
<feature type="domain" description="Ig-like" evidence="6">
    <location>
        <begin position="425"/>
        <end position="516"/>
    </location>
</feature>
<dbReference type="InterPro" id="IPR036790">
    <property type="entry name" value="Frizzled_dom_sf"/>
</dbReference>
<dbReference type="SUPFAM" id="SSF49265">
    <property type="entry name" value="Fibronectin type III"/>
    <property type="match status" value="2"/>
</dbReference>
<dbReference type="PROSITE" id="PS50038">
    <property type="entry name" value="FZ"/>
    <property type="match status" value="1"/>
</dbReference>
<gene>
    <name evidence="8" type="ORF">TcWFU_005024</name>
</gene>
<dbReference type="CDD" id="cd07066">
    <property type="entry name" value="CRD_FZ"/>
    <property type="match status" value="1"/>
</dbReference>
<reference evidence="8 9" key="1">
    <citation type="journal article" date="2022" name="Front. Cell. Infect. Microbiol.">
        <title>The Genomes of Two Strains of Taenia crassiceps the Animal Model for the Study of Human Cysticercosis.</title>
        <authorList>
            <person name="Bobes R.J."/>
            <person name="Estrada K."/>
            <person name="Rios-Valencia D.G."/>
            <person name="Calderon-Gallegos A."/>
            <person name="de la Torre P."/>
            <person name="Carrero J.C."/>
            <person name="Sanchez-Flores A."/>
            <person name="Laclette J.P."/>
        </authorList>
    </citation>
    <scope>NUCLEOTIDE SEQUENCE [LARGE SCALE GENOMIC DNA]</scope>
    <source>
        <strain evidence="8">WFUcys</strain>
    </source>
</reference>
<dbReference type="SMART" id="SM00063">
    <property type="entry name" value="FRI"/>
    <property type="match status" value="1"/>
</dbReference>
<name>A0ABR4QDJ5_9CEST</name>
<protein>
    <submittedName>
        <fullName evidence="8">Frizzled-9</fullName>
    </submittedName>
</protein>
<evidence type="ECO:0000259" key="5">
    <source>
        <dbReference type="PROSITE" id="PS50038"/>
    </source>
</evidence>
<comment type="caution">
    <text evidence="8">The sequence shown here is derived from an EMBL/GenBank/DDBJ whole genome shotgun (WGS) entry which is preliminary data.</text>
</comment>
<dbReference type="InterPro" id="IPR013783">
    <property type="entry name" value="Ig-like_fold"/>
</dbReference>
<dbReference type="EMBL" id="JAKROA010000004">
    <property type="protein sequence ID" value="KAL5107720.1"/>
    <property type="molecule type" value="Genomic_DNA"/>
</dbReference>
<feature type="domain" description="Fibronectin type-III" evidence="7">
    <location>
        <begin position="652"/>
        <end position="755"/>
    </location>
</feature>
<dbReference type="Pfam" id="PF01392">
    <property type="entry name" value="Fz"/>
    <property type="match status" value="1"/>
</dbReference>
<dbReference type="Gene3D" id="2.60.40.10">
    <property type="entry name" value="Immunoglobulins"/>
    <property type="match status" value="1"/>
</dbReference>
<evidence type="ECO:0000313" key="9">
    <source>
        <dbReference type="Proteomes" id="UP001651158"/>
    </source>
</evidence>
<proteinExistence type="predicted"/>
<evidence type="ECO:0000313" key="8">
    <source>
        <dbReference type="EMBL" id="KAL5107720.1"/>
    </source>
</evidence>
<feature type="domain" description="FZ" evidence="5">
    <location>
        <begin position="43"/>
        <end position="163"/>
    </location>
</feature>
<dbReference type="SMART" id="SM00060">
    <property type="entry name" value="FN3"/>
    <property type="match status" value="4"/>
</dbReference>
<dbReference type="SUPFAM" id="SSF63501">
    <property type="entry name" value="Frizzled cysteine-rich domain"/>
    <property type="match status" value="1"/>
</dbReference>
<evidence type="ECO:0000259" key="6">
    <source>
        <dbReference type="PROSITE" id="PS50835"/>
    </source>
</evidence>
<dbReference type="Proteomes" id="UP001651158">
    <property type="component" value="Unassembled WGS sequence"/>
</dbReference>
<keyword evidence="9" id="KW-1185">Reference proteome</keyword>
<feature type="chain" id="PRO_5046699270" evidence="4">
    <location>
        <begin position="23"/>
        <end position="866"/>
    </location>
</feature>
<evidence type="ECO:0000256" key="2">
    <source>
        <dbReference type="ARBA" id="ARBA00023157"/>
    </source>
</evidence>
<dbReference type="PROSITE" id="PS50853">
    <property type="entry name" value="FN3"/>
    <property type="match status" value="2"/>
</dbReference>
<feature type="signal peptide" evidence="4">
    <location>
        <begin position="1"/>
        <end position="22"/>
    </location>
</feature>
<dbReference type="InterPro" id="IPR015526">
    <property type="entry name" value="Frizzled/SFRP"/>
</dbReference>
<dbReference type="CDD" id="cd00063">
    <property type="entry name" value="FN3"/>
    <property type="match status" value="2"/>
</dbReference>
<dbReference type="InterPro" id="IPR007110">
    <property type="entry name" value="Ig-like_dom"/>
</dbReference>
<feature type="disulfide bond" evidence="3">
    <location>
        <begin position="48"/>
        <end position="109"/>
    </location>
</feature>
<feature type="domain" description="Fibronectin type-III" evidence="7">
    <location>
        <begin position="762"/>
        <end position="861"/>
    </location>
</feature>
<evidence type="ECO:0000259" key="7">
    <source>
        <dbReference type="PROSITE" id="PS50853"/>
    </source>
</evidence>
<dbReference type="Gene3D" id="1.10.2000.10">
    <property type="entry name" value="Frizzled cysteine-rich domain"/>
    <property type="match status" value="1"/>
</dbReference>
<keyword evidence="1" id="KW-0217">Developmental protein</keyword>
<evidence type="ECO:0000256" key="4">
    <source>
        <dbReference type="SAM" id="SignalP"/>
    </source>
</evidence>
<keyword evidence="4" id="KW-0732">Signal</keyword>